<accession>A0ABP8RTU9</accession>
<organism evidence="1 2">
    <name type="scientific">Pseudonocardia xishanensis</name>
    <dbReference type="NCBI Taxonomy" id="630995"/>
    <lineage>
        <taxon>Bacteria</taxon>
        <taxon>Bacillati</taxon>
        <taxon>Actinomycetota</taxon>
        <taxon>Actinomycetes</taxon>
        <taxon>Pseudonocardiales</taxon>
        <taxon>Pseudonocardiaceae</taxon>
        <taxon>Pseudonocardia</taxon>
    </lineage>
</organism>
<reference evidence="2" key="1">
    <citation type="journal article" date="2019" name="Int. J. Syst. Evol. Microbiol.">
        <title>The Global Catalogue of Microorganisms (GCM) 10K type strain sequencing project: providing services to taxonomists for standard genome sequencing and annotation.</title>
        <authorList>
            <consortium name="The Broad Institute Genomics Platform"/>
            <consortium name="The Broad Institute Genome Sequencing Center for Infectious Disease"/>
            <person name="Wu L."/>
            <person name="Ma J."/>
        </authorList>
    </citation>
    <scope>NUCLEOTIDE SEQUENCE [LARGE SCALE GENOMIC DNA]</scope>
    <source>
        <strain evidence="2">JCM 17906</strain>
    </source>
</reference>
<evidence type="ECO:0000313" key="1">
    <source>
        <dbReference type="EMBL" id="GAA4547756.1"/>
    </source>
</evidence>
<name>A0ABP8RTU9_9PSEU</name>
<dbReference type="Proteomes" id="UP001501598">
    <property type="component" value="Unassembled WGS sequence"/>
</dbReference>
<keyword evidence="2" id="KW-1185">Reference proteome</keyword>
<dbReference type="EMBL" id="BAABGT010000038">
    <property type="protein sequence ID" value="GAA4547756.1"/>
    <property type="molecule type" value="Genomic_DNA"/>
</dbReference>
<evidence type="ECO:0000313" key="2">
    <source>
        <dbReference type="Proteomes" id="UP001501598"/>
    </source>
</evidence>
<proteinExistence type="predicted"/>
<protein>
    <recommendedName>
        <fullName evidence="3">PE family protein</fullName>
    </recommendedName>
</protein>
<comment type="caution">
    <text evidence="1">The sequence shown here is derived from an EMBL/GenBank/DDBJ whole genome shotgun (WGS) entry which is preliminary data.</text>
</comment>
<gene>
    <name evidence="1" type="ORF">GCM10023175_32610</name>
</gene>
<sequence length="79" mass="8612">MVGMSTDVTVAPVENARSAAIADLLDALADLATSYRDLPESDRVDRCTEDADRITAEVARHLFTARTRLSSAYGRQRGQ</sequence>
<evidence type="ECO:0008006" key="3">
    <source>
        <dbReference type="Google" id="ProtNLM"/>
    </source>
</evidence>